<dbReference type="Proteomes" id="UP000011173">
    <property type="component" value="Chromosome"/>
</dbReference>
<name>L7W104_NONDD</name>
<sequence>MSARFYHKNKTHFLSIGKVGKASDNEFWSIRLKGAFYYQDYK</sequence>
<gene>
    <name evidence="1" type="ordered locus">DDD_0053</name>
</gene>
<dbReference type="PATRIC" id="fig|592029.3.peg.53"/>
<accession>L7W104</accession>
<evidence type="ECO:0000313" key="2">
    <source>
        <dbReference type="Proteomes" id="UP000011173"/>
    </source>
</evidence>
<dbReference type="HOGENOM" id="CLU_3254831_0_0_10"/>
<dbReference type="STRING" id="592029.DDD_0053"/>
<proteinExistence type="predicted"/>
<organism evidence="1 2">
    <name type="scientific">Nonlabens dokdonensis (strain DSM 17205 / KCTC 12402 / DSW-6)</name>
    <name type="common">Donghaeana dokdonensis</name>
    <dbReference type="NCBI Taxonomy" id="592029"/>
    <lineage>
        <taxon>Bacteria</taxon>
        <taxon>Pseudomonadati</taxon>
        <taxon>Bacteroidota</taxon>
        <taxon>Flavobacteriia</taxon>
        <taxon>Flavobacteriales</taxon>
        <taxon>Flavobacteriaceae</taxon>
        <taxon>Nonlabens</taxon>
    </lineage>
</organism>
<protein>
    <submittedName>
        <fullName evidence="1">Uncharacterized protein</fullName>
    </submittedName>
</protein>
<reference evidence="1 2" key="1">
    <citation type="journal article" date="2013" name="Genome Biol. Evol.">
        <title>Genomic makeup of the marine flavobacterium Nonlabens (Donghaeana) dokdonensis DSW-6 and identification of a novel class of rhodopsins.</title>
        <authorList>
            <person name="Kwon S.K."/>
            <person name="Kim B.K."/>
            <person name="Song J.Y."/>
            <person name="Kwak M.J."/>
            <person name="Lee C.H."/>
            <person name="Yoon J.H."/>
            <person name="Oh T.K."/>
            <person name="Kim J.F."/>
        </authorList>
    </citation>
    <scope>NUCLEOTIDE SEQUENCE [LARGE SCALE GENOMIC DNA]</scope>
    <source>
        <strain evidence="2">DSM 17205 / KCTC 12402 / DSW-6</strain>
    </source>
</reference>
<evidence type="ECO:0000313" key="1">
    <source>
        <dbReference type="EMBL" id="AGC75180.1"/>
    </source>
</evidence>
<dbReference type="KEGG" id="ndo:DDD_0053"/>
<dbReference type="EMBL" id="CP001397">
    <property type="protein sequence ID" value="AGC75180.1"/>
    <property type="molecule type" value="Genomic_DNA"/>
</dbReference>
<dbReference type="AlphaFoldDB" id="L7W104"/>